<dbReference type="InterPro" id="IPR018087">
    <property type="entry name" value="Glyco_hydro_5_CS"/>
</dbReference>
<evidence type="ECO:0000256" key="5">
    <source>
        <dbReference type="ARBA" id="ARBA00023001"/>
    </source>
</evidence>
<reference evidence="13" key="1">
    <citation type="journal article" date="2008" name="BMC Evol. Biol.">
        <title>Evolution of GHF5 endoglucanase gene structure in plant-parasitic nematodes: no evidence for an early domain shuffling event.</title>
        <authorList>
            <person name="Kyndt T."/>
            <person name="Haegeman A."/>
            <person name="Gheysen G."/>
        </authorList>
    </citation>
    <scope>NUCLEOTIDE SEQUENCE</scope>
</reference>
<dbReference type="PANTHER" id="PTHR34142:SF1">
    <property type="entry name" value="GLYCOSIDE HYDROLASE FAMILY 5 DOMAIN-CONTAINING PROTEIN"/>
    <property type="match status" value="1"/>
</dbReference>
<keyword evidence="3 11" id="KW-0732">Signal</keyword>
<evidence type="ECO:0000256" key="4">
    <source>
        <dbReference type="ARBA" id="ARBA00022801"/>
    </source>
</evidence>
<keyword evidence="4 9" id="KW-0378">Hydrolase</keyword>
<dbReference type="InterPro" id="IPR019028">
    <property type="entry name" value="CBM_49"/>
</dbReference>
<dbReference type="SUPFAM" id="SSF51445">
    <property type="entry name" value="(Trans)glycosidases"/>
    <property type="match status" value="1"/>
</dbReference>
<protein>
    <recommendedName>
        <fullName evidence="9">Endoglucanase</fullName>
        <ecNumber evidence="9">3.2.1.4</ecNumber>
    </recommendedName>
</protein>
<feature type="compositionally biased region" description="Low complexity" evidence="10">
    <location>
        <begin position="333"/>
        <end position="354"/>
    </location>
</feature>
<evidence type="ECO:0000256" key="8">
    <source>
        <dbReference type="ARBA" id="ARBA00023326"/>
    </source>
</evidence>
<evidence type="ECO:0000256" key="11">
    <source>
        <dbReference type="SAM" id="SignalP"/>
    </source>
</evidence>
<feature type="domain" description="CBM2" evidence="12">
    <location>
        <begin position="357"/>
        <end position="458"/>
    </location>
</feature>
<dbReference type="Gene3D" id="2.60.40.290">
    <property type="match status" value="1"/>
</dbReference>
<dbReference type="CAZy" id="GH5">
    <property type="family name" value="Glycoside Hydrolase Family 5"/>
</dbReference>
<dbReference type="GO" id="GO:0030245">
    <property type="term" value="P:cellulose catabolic process"/>
    <property type="evidence" value="ECO:0007669"/>
    <property type="project" value="UniProtKB-KW"/>
</dbReference>
<dbReference type="GO" id="GO:0008810">
    <property type="term" value="F:cellulase activity"/>
    <property type="evidence" value="ECO:0007669"/>
    <property type="project" value="UniProtKB-EC"/>
</dbReference>
<keyword evidence="5 9" id="KW-0136">Cellulose degradation</keyword>
<evidence type="ECO:0000256" key="9">
    <source>
        <dbReference type="RuleBase" id="RU361153"/>
    </source>
</evidence>
<dbReference type="EMBL" id="EU176871">
    <property type="protein sequence ID" value="ABX79356.1"/>
    <property type="molecule type" value="Genomic_DNA"/>
</dbReference>
<dbReference type="Pfam" id="PF09478">
    <property type="entry name" value="CBM49"/>
    <property type="match status" value="1"/>
</dbReference>
<evidence type="ECO:0000256" key="7">
    <source>
        <dbReference type="ARBA" id="ARBA00023295"/>
    </source>
</evidence>
<evidence type="ECO:0000256" key="10">
    <source>
        <dbReference type="SAM" id="MobiDB-lite"/>
    </source>
</evidence>
<name>B6CH67_PRACF</name>
<proteinExistence type="inferred from homology"/>
<gene>
    <name evidence="13" type="primary">eng1</name>
</gene>
<dbReference type="InterPro" id="IPR008965">
    <property type="entry name" value="CBM2/CBM3_carb-bd_dom_sf"/>
</dbReference>
<comment type="catalytic activity">
    <reaction evidence="1 9">
        <text>Endohydrolysis of (1-&gt;4)-beta-D-glucosidic linkages in cellulose, lichenin and cereal beta-D-glucans.</text>
        <dbReference type="EC" id="3.2.1.4"/>
    </reaction>
</comment>
<accession>B6CH67</accession>
<feature type="region of interest" description="Disordered" evidence="10">
    <location>
        <begin position="323"/>
        <end position="362"/>
    </location>
</feature>
<evidence type="ECO:0000256" key="1">
    <source>
        <dbReference type="ARBA" id="ARBA00000966"/>
    </source>
</evidence>
<feature type="chain" id="PRO_5002841331" description="Endoglucanase" evidence="11">
    <location>
        <begin position="22"/>
        <end position="458"/>
    </location>
</feature>
<evidence type="ECO:0000313" key="13">
    <source>
        <dbReference type="EMBL" id="ABX79356.1"/>
    </source>
</evidence>
<evidence type="ECO:0000259" key="12">
    <source>
        <dbReference type="PROSITE" id="PS51173"/>
    </source>
</evidence>
<dbReference type="SMART" id="SM00637">
    <property type="entry name" value="CBD_II"/>
    <property type="match status" value="1"/>
</dbReference>
<keyword evidence="8 9" id="KW-0624">Polysaccharide degradation</keyword>
<keyword evidence="6 9" id="KW-0119">Carbohydrate metabolism</keyword>
<dbReference type="CAZy" id="CBM2">
    <property type="family name" value="Carbohydrate-Binding Module Family 2"/>
</dbReference>
<dbReference type="Pfam" id="PF00150">
    <property type="entry name" value="Cellulase"/>
    <property type="match status" value="1"/>
</dbReference>
<dbReference type="InterPro" id="IPR017853">
    <property type="entry name" value="GH"/>
</dbReference>
<dbReference type="PROSITE" id="PS51173">
    <property type="entry name" value="CBM2"/>
    <property type="match status" value="1"/>
</dbReference>
<dbReference type="Gene3D" id="3.20.20.80">
    <property type="entry name" value="Glycosidases"/>
    <property type="match status" value="1"/>
</dbReference>
<dbReference type="InterPro" id="IPR012291">
    <property type="entry name" value="CBM2_carb-bd_dom_sf"/>
</dbReference>
<keyword evidence="7 9" id="KW-0326">Glycosidase</keyword>
<dbReference type="GO" id="GO:0030247">
    <property type="term" value="F:polysaccharide binding"/>
    <property type="evidence" value="ECO:0007669"/>
    <property type="project" value="InterPro"/>
</dbReference>
<dbReference type="AlphaFoldDB" id="B6CH67"/>
<dbReference type="EC" id="3.2.1.4" evidence="9"/>
<evidence type="ECO:0000256" key="3">
    <source>
        <dbReference type="ARBA" id="ARBA00022729"/>
    </source>
</evidence>
<dbReference type="SMART" id="SM01063">
    <property type="entry name" value="CBM49"/>
    <property type="match status" value="1"/>
</dbReference>
<organism evidence="13">
    <name type="scientific">Pratylenchus coffeae</name>
    <name type="common">Nematode worm</name>
    <dbReference type="NCBI Taxonomy" id="45937"/>
    <lineage>
        <taxon>Eukaryota</taxon>
        <taxon>Metazoa</taxon>
        <taxon>Ecdysozoa</taxon>
        <taxon>Nematoda</taxon>
        <taxon>Chromadorea</taxon>
        <taxon>Rhabditida</taxon>
        <taxon>Tylenchina</taxon>
        <taxon>Tylenchomorpha</taxon>
        <taxon>Tylenchoidea</taxon>
        <taxon>Pratylenchidae</taxon>
        <taxon>Pratylenchinae</taxon>
        <taxon>Pratylenchus</taxon>
    </lineage>
</organism>
<dbReference type="PROSITE" id="PS00659">
    <property type="entry name" value="GLYCOSYL_HYDROL_F5"/>
    <property type="match status" value="1"/>
</dbReference>
<feature type="signal peptide" evidence="11">
    <location>
        <begin position="1"/>
        <end position="21"/>
    </location>
</feature>
<comment type="similarity">
    <text evidence="2 9">Belongs to the glycosyl hydrolase 5 (cellulase A) family.</text>
</comment>
<sequence>MAFTLLSLCLLSLQLAHPVFGAAPPYGQLSVSNGQVVGSSGQAVILRGMSLFWSSFSEGSPFYTADVVKQLKCNWNANLVRAAMGVEEGSGYLSNQAAQLALVQTVIQAAIDNGIYVIVDWHDHNAQNHKSQAISFFQNIARQYGSNPNIIYETFNEPLQVDRASVVKPYHVDVVAAIRAIDSKNIIVLGTPTWSQDVDVAANNPVSGSNLCYTLHYYAATHKQSLRDKATAALNKKVCVFVTEYGTVSADGNGGVDSTSSQEWWTFSENNKISYANWAVDAKSEGSAALNPGTSPSQVGSDSVLTASGKLVKAQLVGKSNGVSCSGGGGGATTTTTKAGGTTTTTKATTTTKSSGGGGGSATVSASISVTSTWNGGGQFSVVIKNTGSKAVCKVVFKINLASGQTISGIWNADGSSPQYSTPSWMNLAAGATYQDTGFTVSGGSATPSVTVVSATAC</sequence>
<dbReference type="InterPro" id="IPR001547">
    <property type="entry name" value="Glyco_hydro_5"/>
</dbReference>
<evidence type="ECO:0000256" key="6">
    <source>
        <dbReference type="ARBA" id="ARBA00023277"/>
    </source>
</evidence>
<dbReference type="InterPro" id="IPR001919">
    <property type="entry name" value="CBD2"/>
</dbReference>
<dbReference type="SUPFAM" id="SSF49384">
    <property type="entry name" value="Carbohydrate-binding domain"/>
    <property type="match status" value="1"/>
</dbReference>
<dbReference type="SMR" id="B6CH67"/>
<evidence type="ECO:0000256" key="2">
    <source>
        <dbReference type="ARBA" id="ARBA00005641"/>
    </source>
</evidence>
<dbReference type="PANTHER" id="PTHR34142">
    <property type="entry name" value="ENDO-BETA-1,4-GLUCANASE A"/>
    <property type="match status" value="1"/>
</dbReference>